<dbReference type="Proteomes" id="UP000192366">
    <property type="component" value="Unassembled WGS sequence"/>
</dbReference>
<name>A0A1W9Z1U7_MYCBA</name>
<gene>
    <name evidence="1" type="ORF">BST17_04725</name>
</gene>
<comment type="caution">
    <text evidence="1">The sequence shown here is derived from an EMBL/GenBank/DDBJ whole genome shotgun (WGS) entry which is preliminary data.</text>
</comment>
<sequence length="193" mass="19276">MLTSWRGCPAPTRLRIAALAVGGPAALAMIIVGCSSVVPGTATVDTADAPVYQASVSASIAESAASSAAAESERQSSITREAVHSSCEALSSSSADAITAVNGYVDAYNSSADVAGSAGPATDALNRSADLVSGSISDPLAPDMRDALTGWVDAARAVATAIADDIGPSPFNDAINRLNDSRTLALDLCDAAY</sequence>
<keyword evidence="2" id="KW-1185">Reference proteome</keyword>
<evidence type="ECO:0008006" key="3">
    <source>
        <dbReference type="Google" id="ProtNLM"/>
    </source>
</evidence>
<evidence type="ECO:0000313" key="2">
    <source>
        <dbReference type="Proteomes" id="UP000192366"/>
    </source>
</evidence>
<organism evidence="1 2">
    <name type="scientific">Mycolicibacterium bacteremicum</name>
    <name type="common">Mycobacterium bacteremicum</name>
    <dbReference type="NCBI Taxonomy" id="564198"/>
    <lineage>
        <taxon>Bacteria</taxon>
        <taxon>Bacillati</taxon>
        <taxon>Actinomycetota</taxon>
        <taxon>Actinomycetes</taxon>
        <taxon>Mycobacteriales</taxon>
        <taxon>Mycobacteriaceae</taxon>
        <taxon>Mycolicibacterium</taxon>
    </lineage>
</organism>
<proteinExistence type="predicted"/>
<reference evidence="1 2" key="1">
    <citation type="submission" date="2017-02" db="EMBL/GenBank/DDBJ databases">
        <title>The new phylogeny of genus Mycobacterium.</title>
        <authorList>
            <person name="Tortoli E."/>
            <person name="Trovato A."/>
            <person name="Cirillo D.M."/>
        </authorList>
    </citation>
    <scope>NUCLEOTIDE SEQUENCE [LARGE SCALE GENOMIC DNA]</scope>
    <source>
        <strain evidence="1 2">DSM 45578</strain>
    </source>
</reference>
<dbReference type="AlphaFoldDB" id="A0A1W9Z1U7"/>
<dbReference type="EMBL" id="MVHJ01000003">
    <property type="protein sequence ID" value="ORA06273.1"/>
    <property type="molecule type" value="Genomic_DNA"/>
</dbReference>
<dbReference type="OrthoDB" id="4726176at2"/>
<dbReference type="STRING" id="564198.BST17_04725"/>
<dbReference type="PROSITE" id="PS51257">
    <property type="entry name" value="PROKAR_LIPOPROTEIN"/>
    <property type="match status" value="1"/>
</dbReference>
<dbReference type="RefSeq" id="WP_083055780.1">
    <property type="nucleotide sequence ID" value="NZ_JACKVM010000009.1"/>
</dbReference>
<accession>A0A1W9Z1U7</accession>
<evidence type="ECO:0000313" key="1">
    <source>
        <dbReference type="EMBL" id="ORA06273.1"/>
    </source>
</evidence>
<protein>
    <recommendedName>
        <fullName evidence="3">Lipoprotein</fullName>
    </recommendedName>
</protein>